<dbReference type="EMBL" id="LNXT01000049">
    <property type="protein sequence ID" value="KTC67787.1"/>
    <property type="molecule type" value="Genomic_DNA"/>
</dbReference>
<proteinExistence type="predicted"/>
<evidence type="ECO:0000256" key="1">
    <source>
        <dbReference type="SAM" id="SignalP"/>
    </source>
</evidence>
<dbReference type="AlphaFoldDB" id="A0A378IBV1"/>
<dbReference type="Proteomes" id="UP000054735">
    <property type="component" value="Unassembled WGS sequence"/>
</dbReference>
<reference evidence="2 4" key="1">
    <citation type="submission" date="2015-11" db="EMBL/GenBank/DDBJ databases">
        <title>Genomic analysis of 38 Legionella species identifies large and diverse effector repertoires.</title>
        <authorList>
            <person name="Burstein D."/>
            <person name="Amaro F."/>
            <person name="Zusman T."/>
            <person name="Lifshitz Z."/>
            <person name="Cohen O."/>
            <person name="Gilbert J.A."/>
            <person name="Pupko T."/>
            <person name="Shuman H.A."/>
            <person name="Segal G."/>
        </authorList>
    </citation>
    <scope>NUCLEOTIDE SEQUENCE [LARGE SCALE GENOMIC DNA]</scope>
    <source>
        <strain evidence="2 4">CDC#1407-AL-14</strain>
    </source>
</reference>
<accession>A0A378IBV1</accession>
<gene>
    <name evidence="2" type="ORF">Lbir_3035</name>
    <name evidence="3" type="ORF">NCTC12437_01829</name>
</gene>
<keyword evidence="4" id="KW-1185">Reference proteome</keyword>
<evidence type="ECO:0000313" key="3">
    <source>
        <dbReference type="EMBL" id="STX32051.1"/>
    </source>
</evidence>
<sequence length="302" mass="33769">MLDLKKTALAVLVSVSSSSFAGTMGPICQPGNVTVPCPSTAWDIGIQALYLKPSYSANTIYIGSLITGDRQLRNEFRPEWDWGFKLEGSYHFNTGNDLNVNWYHYSERTTRTFLLSSQTFLIDIPFTSSAKPEWDAVNFEFGQHVDFGDYKDIRFHGGFQYLRLEHDVKNFYSLNATTYRSNLEFKGFGPRVGMDMTYNFNDAFAIYANGAAALLVGDSDINHHSPTTGLHTSASKWTTVPELEAKTGAKYNHLLGTGVLTLDAGYMWVNYFNAQHALSDIPEETNVAFNGPYIGLKWLGNV</sequence>
<dbReference type="InterPro" id="IPR007825">
    <property type="entry name" value="Major_OMP_Legionella"/>
</dbReference>
<evidence type="ECO:0000313" key="4">
    <source>
        <dbReference type="Proteomes" id="UP000054735"/>
    </source>
</evidence>
<dbReference type="Proteomes" id="UP000255066">
    <property type="component" value="Unassembled WGS sequence"/>
</dbReference>
<dbReference type="Pfam" id="PF05150">
    <property type="entry name" value="Legionella_OMP"/>
    <property type="match status" value="1"/>
</dbReference>
<name>A0A378IBV1_9GAMM</name>
<dbReference type="EMBL" id="UGNW01000001">
    <property type="protein sequence ID" value="STX32051.1"/>
    <property type="molecule type" value="Genomic_DNA"/>
</dbReference>
<reference evidence="3 5" key="2">
    <citation type="submission" date="2018-06" db="EMBL/GenBank/DDBJ databases">
        <authorList>
            <consortium name="Pathogen Informatics"/>
            <person name="Doyle S."/>
        </authorList>
    </citation>
    <scope>NUCLEOTIDE SEQUENCE [LARGE SCALE GENOMIC DNA]</scope>
    <source>
        <strain evidence="3 5">NCTC12437</strain>
    </source>
</reference>
<organism evidence="3 5">
    <name type="scientific">Legionella birminghamensis</name>
    <dbReference type="NCBI Taxonomy" id="28083"/>
    <lineage>
        <taxon>Bacteria</taxon>
        <taxon>Pseudomonadati</taxon>
        <taxon>Pseudomonadota</taxon>
        <taxon>Gammaproteobacteria</taxon>
        <taxon>Legionellales</taxon>
        <taxon>Legionellaceae</taxon>
        <taxon>Legionella</taxon>
    </lineage>
</organism>
<dbReference type="OrthoDB" id="5653740at2"/>
<dbReference type="RefSeq" id="WP_058525027.1">
    <property type="nucleotide sequence ID" value="NZ_CAAAHV010000025.1"/>
</dbReference>
<feature type="chain" id="PRO_5016771507" evidence="1">
    <location>
        <begin position="22"/>
        <end position="302"/>
    </location>
</feature>
<keyword evidence="1" id="KW-0732">Signal</keyword>
<protein>
    <submittedName>
        <fullName evidence="3">Major outer membrane protein</fullName>
    </submittedName>
</protein>
<evidence type="ECO:0000313" key="2">
    <source>
        <dbReference type="EMBL" id="KTC67787.1"/>
    </source>
</evidence>
<evidence type="ECO:0000313" key="5">
    <source>
        <dbReference type="Proteomes" id="UP000255066"/>
    </source>
</evidence>
<feature type="signal peptide" evidence="1">
    <location>
        <begin position="1"/>
        <end position="21"/>
    </location>
</feature>